<geneLocation type="plasmid" evidence="2 3">
    <name>pILYOP01</name>
</geneLocation>
<gene>
    <name evidence="2" type="ordered locus">Ilyop_2355</name>
</gene>
<dbReference type="InterPro" id="IPR036551">
    <property type="entry name" value="Flavin_trans-like"/>
</dbReference>
<dbReference type="KEGG" id="ipo:Ilyop_2355"/>
<dbReference type="SUPFAM" id="SSF52507">
    <property type="entry name" value="Homo-oligomeric flavin-containing Cys decarboxylases, HFCD"/>
    <property type="match status" value="1"/>
</dbReference>
<dbReference type="RefSeq" id="WP_013388774.1">
    <property type="nucleotide sequence ID" value="NC_014633.1"/>
</dbReference>
<dbReference type="OrthoDB" id="3732621at2"/>
<name>E3HDB5_ILYPC</name>
<dbReference type="AlphaFoldDB" id="E3HDB5"/>
<dbReference type="Gene3D" id="3.40.50.1950">
    <property type="entry name" value="Flavin prenyltransferase-like"/>
    <property type="match status" value="1"/>
</dbReference>
<dbReference type="HOGENOM" id="CLU_102903_0_0_0"/>
<reference evidence="2 3" key="1">
    <citation type="journal article" date="2010" name="Stand. Genomic Sci.">
        <title>Complete genome sequence of Ilyobacter polytropus type strain (CuHbu1).</title>
        <authorList>
            <person name="Sikorski J."/>
            <person name="Chertkov O."/>
            <person name="Lapidus A."/>
            <person name="Nolan M."/>
            <person name="Lucas S."/>
            <person name="Del Rio T.G."/>
            <person name="Tice H."/>
            <person name="Cheng J.F."/>
            <person name="Tapia R."/>
            <person name="Han C."/>
            <person name="Goodwin L."/>
            <person name="Pitluck S."/>
            <person name="Liolios K."/>
            <person name="Ivanova N."/>
            <person name="Mavromatis K."/>
            <person name="Mikhailova N."/>
            <person name="Pati A."/>
            <person name="Chen A."/>
            <person name="Palaniappan K."/>
            <person name="Land M."/>
            <person name="Hauser L."/>
            <person name="Chang Y.J."/>
            <person name="Jeffries C.D."/>
            <person name="Brambilla E."/>
            <person name="Yasawong M."/>
            <person name="Rohde M."/>
            <person name="Pukall R."/>
            <person name="Spring S."/>
            <person name="Goker M."/>
            <person name="Woyke T."/>
            <person name="Bristow J."/>
            <person name="Eisen J.A."/>
            <person name="Markowitz V."/>
            <person name="Hugenholtz P."/>
            <person name="Kyrpides N.C."/>
            <person name="Klenk H.P."/>
        </authorList>
    </citation>
    <scope>NUCLEOTIDE SEQUENCE [LARGE SCALE GENOMIC DNA]</scope>
    <source>
        <strain evidence="3">ATCC 51220 / DSM 2926 / LMG 16218 / CuHBu1</strain>
        <plasmid evidence="3">pILYOP01</plasmid>
    </source>
</reference>
<keyword evidence="3" id="KW-1185">Reference proteome</keyword>
<feature type="domain" description="Flavoprotein" evidence="1">
    <location>
        <begin position="30"/>
        <end position="138"/>
    </location>
</feature>
<evidence type="ECO:0000313" key="3">
    <source>
        <dbReference type="Proteomes" id="UP000006875"/>
    </source>
</evidence>
<evidence type="ECO:0000259" key="1">
    <source>
        <dbReference type="Pfam" id="PF02441"/>
    </source>
</evidence>
<evidence type="ECO:0000313" key="2">
    <source>
        <dbReference type="EMBL" id="ADO84115.1"/>
    </source>
</evidence>
<accession>E3HDB5</accession>
<dbReference type="EMBL" id="CP002282">
    <property type="protein sequence ID" value="ADO84115.1"/>
    <property type="molecule type" value="Genomic_DNA"/>
</dbReference>
<dbReference type="InterPro" id="IPR003382">
    <property type="entry name" value="Flavoprotein"/>
</dbReference>
<proteinExistence type="predicted"/>
<dbReference type="Pfam" id="PF02441">
    <property type="entry name" value="Flavoprotein"/>
    <property type="match status" value="1"/>
</dbReference>
<protein>
    <submittedName>
        <fullName evidence="2">Flavoprotein</fullName>
    </submittedName>
</protein>
<dbReference type="Proteomes" id="UP000006875">
    <property type="component" value="Plasmid pILYOP01"/>
</dbReference>
<keyword evidence="2" id="KW-0614">Plasmid</keyword>
<organism evidence="2 3">
    <name type="scientific">Ilyobacter polytropus (strain ATCC 51220 / DSM 2926 / LMG 16218 / CuHBu1)</name>
    <dbReference type="NCBI Taxonomy" id="572544"/>
    <lineage>
        <taxon>Bacteria</taxon>
        <taxon>Fusobacteriati</taxon>
        <taxon>Fusobacteriota</taxon>
        <taxon>Fusobacteriia</taxon>
        <taxon>Fusobacteriales</taxon>
        <taxon>Fusobacteriaceae</taxon>
        <taxon>Ilyobacter</taxon>
    </lineage>
</organism>
<sequence>MEFDLLIDHIVKEVIEKLKTQNPVMELKKKRCLVIVNGGTAGLEQVLLQLKEISSNYELQIMFSESGKEIIGEDRFSQYETKDPSLMEVSSFIKDIDMILLPLLTKNTCAKVAVGIRDNAVTYLISKGITSGKKIVAVNDSCTAEGGTVYADQINLNIKKLKSYGITFVKSTKLSNYILREEKNKNTCLREKKIITLKDLFNVKNCKILLSKDTIVTALAEEKARENKVSFEIEE</sequence>
<dbReference type="GO" id="GO:0003824">
    <property type="term" value="F:catalytic activity"/>
    <property type="evidence" value="ECO:0007669"/>
    <property type="project" value="InterPro"/>
</dbReference>